<protein>
    <recommendedName>
        <fullName evidence="4">Ataxin-2 C-terminal domain-containing protein</fullName>
    </recommendedName>
</protein>
<accession>A0ABR3V2U0</accession>
<gene>
    <name evidence="2" type="ORF">VTJ49DRAFT_5893</name>
</gene>
<feature type="region of interest" description="Disordered" evidence="1">
    <location>
        <begin position="1"/>
        <end position="27"/>
    </location>
</feature>
<comment type="caution">
    <text evidence="2">The sequence shown here is derived from an EMBL/GenBank/DDBJ whole genome shotgun (WGS) entry which is preliminary data.</text>
</comment>
<evidence type="ECO:0000313" key="3">
    <source>
        <dbReference type="Proteomes" id="UP001583172"/>
    </source>
</evidence>
<sequence length="193" mass="20857">MALGSVHPAAESWARWPQPQHSSPDFNMLPTTMVSYDCRTTTTTAPPLPRPELAHSFLPVTFSQAPIPTPTTPQFPSVPYGGYSTYSPPPPPMMNECVDRVQPHLASPTDRTEARGDRSPSVKSEAHSAGPSSPSLKTEVVDTPQAVPPVQFNTAIDKLVREIKANPEIFGSADEHKPASSTVDSEEKNTQVC</sequence>
<proteinExistence type="predicted"/>
<organism evidence="2 3">
    <name type="scientific">Humicola insolens</name>
    <name type="common">Soft-rot fungus</name>
    <dbReference type="NCBI Taxonomy" id="85995"/>
    <lineage>
        <taxon>Eukaryota</taxon>
        <taxon>Fungi</taxon>
        <taxon>Dikarya</taxon>
        <taxon>Ascomycota</taxon>
        <taxon>Pezizomycotina</taxon>
        <taxon>Sordariomycetes</taxon>
        <taxon>Sordariomycetidae</taxon>
        <taxon>Sordariales</taxon>
        <taxon>Chaetomiaceae</taxon>
        <taxon>Mycothermus</taxon>
    </lineage>
</organism>
<reference evidence="2 3" key="1">
    <citation type="journal article" date="2024" name="Commun. Biol.">
        <title>Comparative genomic analysis of thermophilic fungi reveals convergent evolutionary adaptations and gene losses.</title>
        <authorList>
            <person name="Steindorff A.S."/>
            <person name="Aguilar-Pontes M.V."/>
            <person name="Robinson A.J."/>
            <person name="Andreopoulos B."/>
            <person name="LaButti K."/>
            <person name="Kuo A."/>
            <person name="Mondo S."/>
            <person name="Riley R."/>
            <person name="Otillar R."/>
            <person name="Haridas S."/>
            <person name="Lipzen A."/>
            <person name="Grimwood J."/>
            <person name="Schmutz J."/>
            <person name="Clum A."/>
            <person name="Reid I.D."/>
            <person name="Moisan M.C."/>
            <person name="Butler G."/>
            <person name="Nguyen T.T.M."/>
            <person name="Dewar K."/>
            <person name="Conant G."/>
            <person name="Drula E."/>
            <person name="Henrissat B."/>
            <person name="Hansel C."/>
            <person name="Singer S."/>
            <person name="Hutchinson M.I."/>
            <person name="de Vries R.P."/>
            <person name="Natvig D.O."/>
            <person name="Powell A.J."/>
            <person name="Tsang A."/>
            <person name="Grigoriev I.V."/>
        </authorList>
    </citation>
    <scope>NUCLEOTIDE SEQUENCE [LARGE SCALE GENOMIC DNA]</scope>
    <source>
        <strain evidence="2 3">CBS 620.91</strain>
    </source>
</reference>
<dbReference type="EMBL" id="JAZGSY010000509">
    <property type="protein sequence ID" value="KAL1835915.1"/>
    <property type="molecule type" value="Genomic_DNA"/>
</dbReference>
<dbReference type="Proteomes" id="UP001583172">
    <property type="component" value="Unassembled WGS sequence"/>
</dbReference>
<feature type="compositionally biased region" description="Basic and acidic residues" evidence="1">
    <location>
        <begin position="110"/>
        <end position="126"/>
    </location>
</feature>
<evidence type="ECO:0000256" key="1">
    <source>
        <dbReference type="SAM" id="MobiDB-lite"/>
    </source>
</evidence>
<feature type="region of interest" description="Disordered" evidence="1">
    <location>
        <begin position="106"/>
        <end position="144"/>
    </location>
</feature>
<evidence type="ECO:0008006" key="4">
    <source>
        <dbReference type="Google" id="ProtNLM"/>
    </source>
</evidence>
<evidence type="ECO:0000313" key="2">
    <source>
        <dbReference type="EMBL" id="KAL1835915.1"/>
    </source>
</evidence>
<feature type="region of interest" description="Disordered" evidence="1">
    <location>
        <begin position="168"/>
        <end position="193"/>
    </location>
</feature>
<keyword evidence="3" id="KW-1185">Reference proteome</keyword>
<name>A0ABR3V2U0_HUMIN</name>